<dbReference type="InterPro" id="IPR024775">
    <property type="entry name" value="DinB-like"/>
</dbReference>
<dbReference type="Proteomes" id="UP000665043">
    <property type="component" value="Chromosome"/>
</dbReference>
<gene>
    <name evidence="2" type="ORF">ERJ70_10870</name>
</gene>
<evidence type="ECO:0000313" key="3">
    <source>
        <dbReference type="Proteomes" id="UP000665043"/>
    </source>
</evidence>
<reference evidence="2 3" key="1">
    <citation type="submission" date="2019-12" db="EMBL/GenBank/DDBJ databases">
        <title>The whole genome sequencing of a strain isolated from a Mars analog, Dalangtan Playa.</title>
        <authorList>
            <person name="Huang T."/>
        </authorList>
    </citation>
    <scope>NUCLEOTIDE SEQUENCE [LARGE SCALE GENOMIC DNA]</scope>
    <source>
        <strain evidence="2 3">DP4-553-S</strain>
    </source>
</reference>
<dbReference type="InterPro" id="IPR034660">
    <property type="entry name" value="DinB/YfiT-like"/>
</dbReference>
<protein>
    <submittedName>
        <fullName evidence="2">DinB family protein</fullName>
    </submittedName>
</protein>
<dbReference type="EMBL" id="CP046956">
    <property type="protein sequence ID" value="QTN01497.1"/>
    <property type="molecule type" value="Genomic_DNA"/>
</dbReference>
<dbReference type="Gene3D" id="1.20.120.450">
    <property type="entry name" value="dinb family like domain"/>
    <property type="match status" value="1"/>
</dbReference>
<proteinExistence type="predicted"/>
<organism evidence="2 3">
    <name type="scientific">Sediminibacillus dalangtanensis</name>
    <dbReference type="NCBI Taxonomy" id="2729421"/>
    <lineage>
        <taxon>Bacteria</taxon>
        <taxon>Bacillati</taxon>
        <taxon>Bacillota</taxon>
        <taxon>Bacilli</taxon>
        <taxon>Bacillales</taxon>
        <taxon>Bacillaceae</taxon>
        <taxon>Sediminibacillus</taxon>
    </lineage>
</organism>
<evidence type="ECO:0000259" key="1">
    <source>
        <dbReference type="Pfam" id="PF12867"/>
    </source>
</evidence>
<keyword evidence="3" id="KW-1185">Reference proteome</keyword>
<evidence type="ECO:0000313" key="2">
    <source>
        <dbReference type="EMBL" id="QTN01497.1"/>
    </source>
</evidence>
<sequence>MEARHQILFRQMETYRTELLDAVLPVTEEEADFVPPGFNNNIRWNLGHVYLDQFLWLETLTKEKQNVPHEFHSWFGFGSSPADFTAETPSLETIKRLLAEQPGGIKERYGERMDETFPATEMGMHTIEQVLVRTIFHEGMHLQKVMDIRQQLSNAVRKQV</sequence>
<name>A0ABX7VX08_9BACI</name>
<dbReference type="SUPFAM" id="SSF109854">
    <property type="entry name" value="DinB/YfiT-like putative metalloenzymes"/>
    <property type="match status" value="1"/>
</dbReference>
<dbReference type="Pfam" id="PF12867">
    <property type="entry name" value="DinB_2"/>
    <property type="match status" value="1"/>
</dbReference>
<feature type="domain" description="DinB-like" evidence="1">
    <location>
        <begin position="11"/>
        <end position="143"/>
    </location>
</feature>
<accession>A0ABX7VX08</accession>
<dbReference type="RefSeq" id="WP_209364928.1">
    <property type="nucleotide sequence ID" value="NZ_CP046956.1"/>
</dbReference>